<feature type="transmembrane region" description="Helical" evidence="15">
    <location>
        <begin position="316"/>
        <end position="334"/>
    </location>
</feature>
<evidence type="ECO:0000256" key="9">
    <source>
        <dbReference type="ARBA" id="ARBA00023170"/>
    </source>
</evidence>
<feature type="region of interest" description="Disordered" evidence="16">
    <location>
        <begin position="443"/>
        <end position="476"/>
    </location>
</feature>
<name>A0AAF3EDD6_9BILA</name>
<evidence type="ECO:0000256" key="11">
    <source>
        <dbReference type="ARBA" id="ARBA00023257"/>
    </source>
</evidence>
<evidence type="ECO:0000256" key="16">
    <source>
        <dbReference type="SAM" id="MobiDB-lite"/>
    </source>
</evidence>
<evidence type="ECO:0000256" key="5">
    <source>
        <dbReference type="ARBA" id="ARBA00023018"/>
    </source>
</evidence>
<dbReference type="InterPro" id="IPR036734">
    <property type="entry name" value="Neur_chan_lig-bd_sf"/>
</dbReference>
<dbReference type="InterPro" id="IPR006202">
    <property type="entry name" value="Neur_chan_lig-bd"/>
</dbReference>
<dbReference type="InterPro" id="IPR002394">
    <property type="entry name" value="Nicotinic_acetylcholine_rcpt"/>
</dbReference>
<evidence type="ECO:0000256" key="1">
    <source>
        <dbReference type="ARBA" id="ARBA00022448"/>
    </source>
</evidence>
<dbReference type="FunFam" id="2.70.170.10:FF:000013">
    <property type="entry name" value="Acetylcholine receptor subunit alpha"/>
    <property type="match status" value="1"/>
</dbReference>
<keyword evidence="3 15" id="KW-0812">Transmembrane</keyword>
<evidence type="ECO:0000313" key="19">
    <source>
        <dbReference type="Proteomes" id="UP000887575"/>
    </source>
</evidence>
<keyword evidence="13 15" id="KW-0407">Ion channel</keyword>
<evidence type="ECO:0000256" key="4">
    <source>
        <dbReference type="ARBA" id="ARBA00022989"/>
    </source>
</evidence>
<keyword evidence="8" id="KW-1015">Disulfide bond</keyword>
<dbReference type="InterPro" id="IPR036719">
    <property type="entry name" value="Neuro-gated_channel_TM_sf"/>
</dbReference>
<feature type="transmembrane region" description="Helical" evidence="15">
    <location>
        <begin position="284"/>
        <end position="304"/>
    </location>
</feature>
<dbReference type="SUPFAM" id="SSF63712">
    <property type="entry name" value="Nicotinic receptor ligand binding domain-like"/>
    <property type="match status" value="1"/>
</dbReference>
<dbReference type="CDD" id="cd19064">
    <property type="entry name" value="LGIC_TM_nAChR"/>
    <property type="match status" value="1"/>
</dbReference>
<evidence type="ECO:0000256" key="14">
    <source>
        <dbReference type="ARBA" id="ARBA00034104"/>
    </source>
</evidence>
<organism evidence="19 20">
    <name type="scientific">Mesorhabditis belari</name>
    <dbReference type="NCBI Taxonomy" id="2138241"/>
    <lineage>
        <taxon>Eukaryota</taxon>
        <taxon>Metazoa</taxon>
        <taxon>Ecdysozoa</taxon>
        <taxon>Nematoda</taxon>
        <taxon>Chromadorea</taxon>
        <taxon>Rhabditida</taxon>
        <taxon>Rhabditina</taxon>
        <taxon>Rhabditomorpha</taxon>
        <taxon>Rhabditoidea</taxon>
        <taxon>Rhabditidae</taxon>
        <taxon>Mesorhabditinae</taxon>
        <taxon>Mesorhabditis</taxon>
    </lineage>
</organism>
<dbReference type="Pfam" id="PF02931">
    <property type="entry name" value="Neur_chan_LBD"/>
    <property type="match status" value="1"/>
</dbReference>
<dbReference type="WBParaSite" id="MBELARI_LOCUS11981">
    <property type="protein sequence ID" value="MBELARI_LOCUS11981"/>
    <property type="gene ID" value="MBELARI_LOCUS11981"/>
</dbReference>
<keyword evidence="5" id="KW-0770">Synapse</keyword>
<evidence type="ECO:0000256" key="10">
    <source>
        <dbReference type="ARBA" id="ARBA00023180"/>
    </source>
</evidence>
<evidence type="ECO:0000256" key="2">
    <source>
        <dbReference type="ARBA" id="ARBA00022475"/>
    </source>
</evidence>
<evidence type="ECO:0000256" key="13">
    <source>
        <dbReference type="ARBA" id="ARBA00023303"/>
    </source>
</evidence>
<feature type="domain" description="Neurotransmitter-gated ion-channel transmembrane" evidence="18">
    <location>
        <begin position="257"/>
        <end position="508"/>
    </location>
</feature>
<keyword evidence="6 15" id="KW-0406">Ion transport</keyword>
<evidence type="ECO:0000259" key="17">
    <source>
        <dbReference type="Pfam" id="PF02931"/>
    </source>
</evidence>
<dbReference type="GO" id="GO:0022848">
    <property type="term" value="F:acetylcholine-gated monoatomic cation-selective channel activity"/>
    <property type="evidence" value="ECO:0007669"/>
    <property type="project" value="InterPro"/>
</dbReference>
<evidence type="ECO:0000259" key="18">
    <source>
        <dbReference type="Pfam" id="PF02932"/>
    </source>
</evidence>
<reference evidence="20" key="1">
    <citation type="submission" date="2024-02" db="UniProtKB">
        <authorList>
            <consortium name="WormBaseParasite"/>
        </authorList>
    </citation>
    <scope>IDENTIFICATION</scope>
</reference>
<evidence type="ECO:0000256" key="15">
    <source>
        <dbReference type="RuleBase" id="RU000687"/>
    </source>
</evidence>
<keyword evidence="15" id="KW-0732">Signal</keyword>
<dbReference type="Pfam" id="PF02932">
    <property type="entry name" value="Neur_chan_memb"/>
    <property type="match status" value="1"/>
</dbReference>
<keyword evidence="4 15" id="KW-1133">Transmembrane helix</keyword>
<feature type="chain" id="PRO_5041775525" evidence="15">
    <location>
        <begin position="24"/>
        <end position="530"/>
    </location>
</feature>
<evidence type="ECO:0000256" key="12">
    <source>
        <dbReference type="ARBA" id="ARBA00023286"/>
    </source>
</evidence>
<comment type="subcellular location">
    <subcellularLocation>
        <location evidence="14">Postsynaptic cell membrane</location>
        <topology evidence="14">Multi-pass membrane protein</topology>
    </subcellularLocation>
</comment>
<protein>
    <submittedName>
        <fullName evidence="20">Uncharacterized protein</fullName>
    </submittedName>
</protein>
<dbReference type="PANTHER" id="PTHR18945">
    <property type="entry name" value="NEUROTRANSMITTER GATED ION CHANNEL"/>
    <property type="match status" value="1"/>
</dbReference>
<feature type="signal peptide" evidence="15">
    <location>
        <begin position="1"/>
        <end position="23"/>
    </location>
</feature>
<keyword evidence="10" id="KW-0325">Glycoprotein</keyword>
<keyword evidence="1 15" id="KW-0813">Transport</keyword>
<sequence length="530" mass="62179">MRIFMKIFLIPFIQLLVFDNASAKVYHRLFEDLLGKYNRLVRPVRHDNDTTRIQFKFKLSQIRDVFEKHQIATTHGWLIHKWQDERLSWHPTDYGGIEAFSVPGELIWLPDIILYNTAHGSPSIHSITKAKLHANGLVIWEPPVVYNSMCKIDVQWFPYDEQECELKFGSWTYTGTQLDLLHFTGDQVEEHEENGEKQSSVPLGVDLSQFQESVEWELLAAKSTRHERWYSCCNYSSIDITYYLKIRRKKLFYTINLIFPCVSIAALTSWVFYLPCESKQKIQLCVSVLVALIIFFLLLIDLIPPMSVSIPLIGKYLIFTMTMVSLSVCATVFVENMHWRGGESGMSEWVRKLFIERLGTRLLISRRTAQSPLYRKIQQQKKIDTINALHILERQFNKTLFEIEMKTQESEPTNEHISGHAAIFLQLPMVGRSLSVKTIKKENTNGNEKKQQIRRQFSIDKHSTKDQDPAMERRRSTQFCNRRDILRKAERNINYIAQNLTEMRKADERIRIRQIAVMHRKVAICKEIFE</sequence>
<evidence type="ECO:0000256" key="8">
    <source>
        <dbReference type="ARBA" id="ARBA00023157"/>
    </source>
</evidence>
<evidence type="ECO:0000256" key="3">
    <source>
        <dbReference type="ARBA" id="ARBA00022692"/>
    </source>
</evidence>
<dbReference type="PRINTS" id="PR00254">
    <property type="entry name" value="NICOTINICR"/>
</dbReference>
<dbReference type="Gene3D" id="1.20.58.390">
    <property type="entry name" value="Neurotransmitter-gated ion-channel transmembrane domain"/>
    <property type="match status" value="1"/>
</dbReference>
<dbReference type="GO" id="GO:0045211">
    <property type="term" value="C:postsynaptic membrane"/>
    <property type="evidence" value="ECO:0007669"/>
    <property type="project" value="UniProtKB-SubCell"/>
</dbReference>
<evidence type="ECO:0000256" key="7">
    <source>
        <dbReference type="ARBA" id="ARBA00023136"/>
    </source>
</evidence>
<dbReference type="PROSITE" id="PS00236">
    <property type="entry name" value="NEUROTR_ION_CHANNEL"/>
    <property type="match status" value="1"/>
</dbReference>
<comment type="caution">
    <text evidence="15">Lacks conserved residue(s) required for the propagation of feature annotation.</text>
</comment>
<dbReference type="AlphaFoldDB" id="A0AAF3EDD6"/>
<dbReference type="FunFam" id="1.20.58.390:FF:000043">
    <property type="entry name" value="AcetylCholine Receptor"/>
    <property type="match status" value="1"/>
</dbReference>
<dbReference type="SUPFAM" id="SSF90112">
    <property type="entry name" value="Neurotransmitter-gated ion-channel transmembrane pore"/>
    <property type="match status" value="1"/>
</dbReference>
<comment type="similarity">
    <text evidence="15">Belongs to the ligand-gated ion channel (TC 1.A.9) family.</text>
</comment>
<keyword evidence="19" id="KW-1185">Reference proteome</keyword>
<dbReference type="PRINTS" id="PR00252">
    <property type="entry name" value="NRIONCHANNEL"/>
</dbReference>
<dbReference type="GO" id="GO:0004888">
    <property type="term" value="F:transmembrane signaling receptor activity"/>
    <property type="evidence" value="ECO:0007669"/>
    <property type="project" value="InterPro"/>
</dbReference>
<keyword evidence="2" id="KW-1003">Cell membrane</keyword>
<keyword evidence="7 15" id="KW-0472">Membrane</keyword>
<dbReference type="Gene3D" id="2.70.170.10">
    <property type="entry name" value="Neurotransmitter-gated ion-channel ligand-binding domain"/>
    <property type="match status" value="1"/>
</dbReference>
<dbReference type="InterPro" id="IPR018000">
    <property type="entry name" value="Neurotransmitter_ion_chnl_CS"/>
</dbReference>
<feature type="domain" description="Neurotransmitter-gated ion-channel ligand-binding" evidence="17">
    <location>
        <begin position="27"/>
        <end position="249"/>
    </location>
</feature>
<dbReference type="InterPro" id="IPR006201">
    <property type="entry name" value="Neur_channel"/>
</dbReference>
<dbReference type="InterPro" id="IPR006029">
    <property type="entry name" value="Neurotrans-gated_channel_TM"/>
</dbReference>
<keyword evidence="12" id="KW-1071">Ligand-gated ion channel</keyword>
<keyword evidence="11" id="KW-0628">Postsynaptic cell membrane</keyword>
<dbReference type="InterPro" id="IPR038050">
    <property type="entry name" value="Neuro_actylchol_rec"/>
</dbReference>
<accession>A0AAF3EDD6</accession>
<feature type="transmembrane region" description="Helical" evidence="15">
    <location>
        <begin position="251"/>
        <end position="272"/>
    </location>
</feature>
<proteinExistence type="inferred from homology"/>
<keyword evidence="9" id="KW-0675">Receptor</keyword>
<evidence type="ECO:0000313" key="20">
    <source>
        <dbReference type="WBParaSite" id="MBELARI_LOCUS11981"/>
    </source>
</evidence>
<evidence type="ECO:0000256" key="6">
    <source>
        <dbReference type="ARBA" id="ARBA00023065"/>
    </source>
</evidence>
<dbReference type="Proteomes" id="UP000887575">
    <property type="component" value="Unassembled WGS sequence"/>
</dbReference>